<protein>
    <submittedName>
        <fullName evidence="1">Uncharacterized protein</fullName>
    </submittedName>
</protein>
<dbReference type="Proteomes" id="UP000028006">
    <property type="component" value="Unassembled WGS sequence"/>
</dbReference>
<dbReference type="EMBL" id="JOKG01000002">
    <property type="protein sequence ID" value="KEQ14580.1"/>
    <property type="molecule type" value="Genomic_DNA"/>
</dbReference>
<dbReference type="eggNOG" id="ENOG502ZU8W">
    <property type="taxonomic scope" value="Bacteria"/>
</dbReference>
<proteinExistence type="predicted"/>
<organism evidence="1 2">
    <name type="scientific">Endozoicomonas montiporae</name>
    <dbReference type="NCBI Taxonomy" id="1027273"/>
    <lineage>
        <taxon>Bacteria</taxon>
        <taxon>Pseudomonadati</taxon>
        <taxon>Pseudomonadota</taxon>
        <taxon>Gammaproteobacteria</taxon>
        <taxon>Oceanospirillales</taxon>
        <taxon>Endozoicomonadaceae</taxon>
        <taxon>Endozoicomonas</taxon>
    </lineage>
</organism>
<dbReference type="RefSeq" id="WP_034874508.1">
    <property type="nucleotide sequence ID" value="NZ_JOKG01000002.1"/>
</dbReference>
<name>A0A081N807_9GAMM</name>
<comment type="caution">
    <text evidence="1">The sequence shown here is derived from an EMBL/GenBank/DDBJ whole genome shotgun (WGS) entry which is preliminary data.</text>
</comment>
<evidence type="ECO:0000313" key="1">
    <source>
        <dbReference type="EMBL" id="KEQ14580.1"/>
    </source>
</evidence>
<gene>
    <name evidence="1" type="ORF">GZ77_09635</name>
</gene>
<evidence type="ECO:0000313" key="2">
    <source>
        <dbReference type="Proteomes" id="UP000028006"/>
    </source>
</evidence>
<dbReference type="AlphaFoldDB" id="A0A081N807"/>
<reference evidence="1 2" key="1">
    <citation type="submission" date="2014-06" db="EMBL/GenBank/DDBJ databases">
        <title>Whole Genome Sequences of Three Symbiotic Endozoicomonas Bacteria.</title>
        <authorList>
            <person name="Neave M.J."/>
            <person name="Apprill A."/>
            <person name="Voolstra C.R."/>
        </authorList>
    </citation>
    <scope>NUCLEOTIDE SEQUENCE [LARGE SCALE GENOMIC DNA]</scope>
    <source>
        <strain evidence="1 2">LMG 24815</strain>
    </source>
</reference>
<sequence>MTKHVWTEKDDLKIMFVYKFGFDHSPMNKQEIADTIGVSTGSVNYRIGNFKAIGGEGKATNYAKLSLKVFNQYSHLPMKELKDIAF</sequence>
<accession>A0A081N807</accession>
<keyword evidence="2" id="KW-1185">Reference proteome</keyword>